<evidence type="ECO:0000259" key="1">
    <source>
        <dbReference type="Pfam" id="PF13649"/>
    </source>
</evidence>
<keyword evidence="2" id="KW-0489">Methyltransferase</keyword>
<dbReference type="Pfam" id="PF13649">
    <property type="entry name" value="Methyltransf_25"/>
    <property type="match status" value="1"/>
</dbReference>
<dbReference type="Proteomes" id="UP001065682">
    <property type="component" value="Unassembled WGS sequence"/>
</dbReference>
<organism evidence="2 3">
    <name type="scientific">Methanoculleus formosensis</name>
    <dbReference type="NCBI Taxonomy" id="2590886"/>
    <lineage>
        <taxon>Archaea</taxon>
        <taxon>Methanobacteriati</taxon>
        <taxon>Methanobacteriota</taxon>
        <taxon>Stenosarchaea group</taxon>
        <taxon>Methanomicrobia</taxon>
        <taxon>Methanomicrobiales</taxon>
        <taxon>Methanomicrobiaceae</taxon>
        <taxon>Methanoculleus</taxon>
    </lineage>
</organism>
<keyword evidence="3" id="KW-1185">Reference proteome</keyword>
<accession>A0A9E5DFZ1</accession>
<protein>
    <submittedName>
        <fullName evidence="2">Class I SAM-dependent methyltransferase</fullName>
    </submittedName>
</protein>
<dbReference type="InterPro" id="IPR041698">
    <property type="entry name" value="Methyltransf_25"/>
</dbReference>
<reference evidence="2" key="1">
    <citation type="submission" date="2019-06" db="EMBL/GenBank/DDBJ databases">
        <title>Methanoculleus strain from Tamsui River, Taipei, Taiwan.</title>
        <authorList>
            <person name="You Y.-T."/>
            <person name="Chen S.-C."/>
            <person name="Lai S.-J."/>
            <person name="Lee Y.-C."/>
            <person name="Lai M.-C."/>
        </authorList>
    </citation>
    <scope>NUCLEOTIDE SEQUENCE</scope>
    <source>
        <strain evidence="2">Afa-1</strain>
    </source>
</reference>
<dbReference type="Gene3D" id="3.40.50.150">
    <property type="entry name" value="Vaccinia Virus protein VP39"/>
    <property type="match status" value="1"/>
</dbReference>
<name>A0A9E5DFZ1_9EURY</name>
<feature type="domain" description="Methyltransferase" evidence="1">
    <location>
        <begin position="45"/>
        <end position="125"/>
    </location>
</feature>
<keyword evidence="2" id="KW-0808">Transferase</keyword>
<proteinExistence type="predicted"/>
<dbReference type="InterPro" id="IPR029063">
    <property type="entry name" value="SAM-dependent_MTases_sf"/>
</dbReference>
<dbReference type="GO" id="GO:0032259">
    <property type="term" value="P:methylation"/>
    <property type="evidence" value="ECO:0007669"/>
    <property type="project" value="UniProtKB-KW"/>
</dbReference>
<evidence type="ECO:0000313" key="2">
    <source>
        <dbReference type="EMBL" id="MCT8338190.1"/>
    </source>
</evidence>
<dbReference type="CDD" id="cd02440">
    <property type="entry name" value="AdoMet_MTases"/>
    <property type="match status" value="1"/>
</dbReference>
<dbReference type="SUPFAM" id="SSF53335">
    <property type="entry name" value="S-adenosyl-L-methionine-dependent methyltransferases"/>
    <property type="match status" value="1"/>
</dbReference>
<gene>
    <name evidence="2" type="ORF">FKB36_11995</name>
</gene>
<dbReference type="EMBL" id="VHLL01000010">
    <property type="protein sequence ID" value="MCT8338190.1"/>
    <property type="molecule type" value="Genomic_DNA"/>
</dbReference>
<evidence type="ECO:0000313" key="3">
    <source>
        <dbReference type="Proteomes" id="UP001065682"/>
    </source>
</evidence>
<comment type="caution">
    <text evidence="2">The sequence shown here is derived from an EMBL/GenBank/DDBJ whole genome shotgun (WGS) entry which is preliminary data.</text>
</comment>
<sequence>MEFSWESHYKGGGSSTGTLIPIDLTSDYAWRYSIMQKYAGVINHVVDVGCGDLLFWVGRDCCTYTGIDISQSIIEKNRSTHPSWTFHAASADMRLPVSDNIVLCFDMLFHILSDAVYEKILENLAHYSNQWIFIYTWSENPWNSWRSRLLGAAVRLKKGRIQDAWTMLVQGMETDGTYQKYRDFQKYVPILETAGFDLIAVERPPNNSTGMYVFKKRVVSQDTIDH</sequence>
<dbReference type="GO" id="GO:0008168">
    <property type="term" value="F:methyltransferase activity"/>
    <property type="evidence" value="ECO:0007669"/>
    <property type="project" value="UniProtKB-KW"/>
</dbReference>
<dbReference type="AlphaFoldDB" id="A0A9E5DFZ1"/>